<dbReference type="SMART" id="SM00382">
    <property type="entry name" value="AAA"/>
    <property type="match status" value="1"/>
</dbReference>
<keyword evidence="1" id="KW-0813">Transport</keyword>
<evidence type="ECO:0000313" key="6">
    <source>
        <dbReference type="Proteomes" id="UP000462501"/>
    </source>
</evidence>
<accession>A0A845SWH3</accession>
<dbReference type="GO" id="GO:0022857">
    <property type="term" value="F:transmembrane transporter activity"/>
    <property type="evidence" value="ECO:0007669"/>
    <property type="project" value="TreeGrafter"/>
</dbReference>
<dbReference type="PROSITE" id="PS50893">
    <property type="entry name" value="ABC_TRANSPORTER_2"/>
    <property type="match status" value="1"/>
</dbReference>
<evidence type="ECO:0000313" key="5">
    <source>
        <dbReference type="EMBL" id="NDO39278.1"/>
    </source>
</evidence>
<evidence type="ECO:0000256" key="2">
    <source>
        <dbReference type="ARBA" id="ARBA00022741"/>
    </source>
</evidence>
<dbReference type="GO" id="GO:0016887">
    <property type="term" value="F:ATP hydrolysis activity"/>
    <property type="evidence" value="ECO:0007669"/>
    <property type="project" value="InterPro"/>
</dbReference>
<dbReference type="InterPro" id="IPR027417">
    <property type="entry name" value="P-loop_NTPase"/>
</dbReference>
<feature type="domain" description="ABC transporter" evidence="4">
    <location>
        <begin position="6"/>
        <end position="242"/>
    </location>
</feature>
<name>A0A845SWH3_9FIRM</name>
<dbReference type="Pfam" id="PF00005">
    <property type="entry name" value="ABC_tran"/>
    <property type="match status" value="1"/>
</dbReference>
<dbReference type="EMBL" id="VIQT01000010">
    <property type="protein sequence ID" value="NDO39278.1"/>
    <property type="molecule type" value="Genomic_DNA"/>
</dbReference>
<reference evidence="5 6" key="1">
    <citation type="submission" date="2019-06" db="EMBL/GenBank/DDBJ databases">
        <title>Draft genome sequences of 15 bacterial species constituting the stable defined intestinal microbiota of the GM15 gnotobiotic mouse model.</title>
        <authorList>
            <person name="Elie C."/>
            <person name="Mathieu A."/>
            <person name="Saliou A."/>
            <person name="Darnaud M."/>
            <person name="Leulier F."/>
            <person name="Tamellini A."/>
        </authorList>
    </citation>
    <scope>NUCLEOTIDE SEQUENCE [LARGE SCALE GENOMIC DNA]</scope>
    <source>
        <strain evidence="5 6">JM4-15</strain>
    </source>
</reference>
<keyword evidence="2" id="KW-0547">Nucleotide-binding</keyword>
<dbReference type="InterPro" id="IPR015854">
    <property type="entry name" value="ABC_transpr_LolD-like"/>
</dbReference>
<dbReference type="InterPro" id="IPR003593">
    <property type="entry name" value="AAA+_ATPase"/>
</dbReference>
<proteinExistence type="predicted"/>
<dbReference type="InterPro" id="IPR017871">
    <property type="entry name" value="ABC_transporter-like_CS"/>
</dbReference>
<organism evidence="5 6">
    <name type="scientific">Anaerotruncus colihominis</name>
    <dbReference type="NCBI Taxonomy" id="169435"/>
    <lineage>
        <taxon>Bacteria</taxon>
        <taxon>Bacillati</taxon>
        <taxon>Bacillota</taxon>
        <taxon>Clostridia</taxon>
        <taxon>Eubacteriales</taxon>
        <taxon>Oscillospiraceae</taxon>
        <taxon>Anaerotruncus</taxon>
    </lineage>
</organism>
<dbReference type="InterPro" id="IPR003439">
    <property type="entry name" value="ABC_transporter-like_ATP-bd"/>
</dbReference>
<dbReference type="InterPro" id="IPR017911">
    <property type="entry name" value="MacB-like_ATP-bd"/>
</dbReference>
<dbReference type="PROSITE" id="PS00211">
    <property type="entry name" value="ABC_TRANSPORTER_1"/>
    <property type="match status" value="1"/>
</dbReference>
<comment type="caution">
    <text evidence="5">The sequence shown here is derived from an EMBL/GenBank/DDBJ whole genome shotgun (WGS) entry which is preliminary data.</text>
</comment>
<evidence type="ECO:0000256" key="3">
    <source>
        <dbReference type="ARBA" id="ARBA00022840"/>
    </source>
</evidence>
<sequence>MKETILEGRGLCKAFPSGGELFHDLEVSVYGGDFTVIMGPSGAGKSTLLYALSGMDSVSGGTVRYKGHPVTGLSEDRMAKLRAEELGFVFQQTHLVSNLTLLENVAVAGYLAGKEPPKTVRARAEHLLWQMGVEGAKDRLPANVSGGEAQRAAIARAMIGGPGLLFADEPTGALNRQSSREMLDLLTDLNRQGQTILMVTHDLGAAVRGSRILYLEDGKILDELILPPYEKPDKEREEHANAWLSSLKW</sequence>
<protein>
    <submittedName>
        <fullName evidence="5">ABC transporter ATP-binding protein</fullName>
    </submittedName>
</protein>
<dbReference type="SUPFAM" id="SSF52540">
    <property type="entry name" value="P-loop containing nucleoside triphosphate hydrolases"/>
    <property type="match status" value="1"/>
</dbReference>
<dbReference type="Proteomes" id="UP000462501">
    <property type="component" value="Unassembled WGS sequence"/>
</dbReference>
<dbReference type="AlphaFoldDB" id="A0A845SWH3"/>
<keyword evidence="3 5" id="KW-0067">ATP-binding</keyword>
<evidence type="ECO:0000259" key="4">
    <source>
        <dbReference type="PROSITE" id="PS50893"/>
    </source>
</evidence>
<dbReference type="Gene3D" id="3.40.50.300">
    <property type="entry name" value="P-loop containing nucleotide triphosphate hydrolases"/>
    <property type="match status" value="1"/>
</dbReference>
<dbReference type="GO" id="GO:0005524">
    <property type="term" value="F:ATP binding"/>
    <property type="evidence" value="ECO:0007669"/>
    <property type="project" value="UniProtKB-KW"/>
</dbReference>
<gene>
    <name evidence="5" type="ORF">FMM72_08410</name>
</gene>
<evidence type="ECO:0000256" key="1">
    <source>
        <dbReference type="ARBA" id="ARBA00022448"/>
    </source>
</evidence>
<dbReference type="PANTHER" id="PTHR24220">
    <property type="entry name" value="IMPORT ATP-BINDING PROTEIN"/>
    <property type="match status" value="1"/>
</dbReference>
<dbReference type="GO" id="GO:0005886">
    <property type="term" value="C:plasma membrane"/>
    <property type="evidence" value="ECO:0007669"/>
    <property type="project" value="TreeGrafter"/>
</dbReference>
<dbReference type="CDD" id="cd03255">
    <property type="entry name" value="ABC_MJ0796_LolCDE_FtsE"/>
    <property type="match status" value="1"/>
</dbReference>
<dbReference type="RefSeq" id="WP_162221166.1">
    <property type="nucleotide sequence ID" value="NZ_JAETUF010000001.1"/>
</dbReference>